<dbReference type="PANTHER" id="PTHR10855:SF1">
    <property type="entry name" value="26S PROTEASOME NON-ATPASE REGULATORY SUBUNIT 12"/>
    <property type="match status" value="1"/>
</dbReference>
<dbReference type="PANTHER" id="PTHR10855">
    <property type="entry name" value="26S PROTEASOME NON-ATPASE REGULATORY SUBUNIT 12/COP9 SIGNALOSOME COMPLEX SUBUNIT 4"/>
    <property type="match status" value="1"/>
</dbReference>
<reference evidence="1 2" key="1">
    <citation type="submission" date="2021-02" db="EMBL/GenBank/DDBJ databases">
        <title>Porcisia hertigi Genome sequencing and assembly.</title>
        <authorList>
            <person name="Almutairi H."/>
            <person name="Gatherer D."/>
        </authorList>
    </citation>
    <scope>NUCLEOTIDE SEQUENCE [LARGE SCALE GENOMIC DNA]</scope>
    <source>
        <strain evidence="1 2">C119</strain>
    </source>
</reference>
<protein>
    <recommendedName>
        <fullName evidence="3">COP9 signalosome complex subunit 4</fullName>
    </recommendedName>
</protein>
<sequence>MTERPSAFSWTKLNAALKCGDAPGAASAALEGLHGASLDGRKAFFSQLSLALLAHARASETAGCVAEACEALWRMPEFRTNHSSTSSMTGEALLLATVLATAYATVDKLDKSMALDVEVLQSPAFFVHDGLTPLDRLACTARVLKASRVTASPRHADSAVQKGMSVYHSIASQVDPQGGDNETQSHRRAVVCAYLLELGLYRQQHHDYLRAFQSFLALHENSEDPVALHRAALCALCARTCEKERQAILYSVTQRSNVTPLVPPLYDCVQSAYNGQLLSASDVQGALAAAGDYLPQSALRDALREHNIIILAKTFECVHWHSLCVHMDDQDITEVELYDLLVSMVMSHRICAVIHQDTGFVEFTDDASAHARITDTDAFNRIAVAVTEIGKTHPELLFV</sequence>
<dbReference type="AlphaFoldDB" id="A0A836L1I2"/>
<proteinExistence type="predicted"/>
<dbReference type="InterPro" id="IPR036388">
    <property type="entry name" value="WH-like_DNA-bd_sf"/>
</dbReference>
<dbReference type="Gene3D" id="1.10.10.10">
    <property type="entry name" value="Winged helix-like DNA-binding domain superfamily/Winged helix DNA-binding domain"/>
    <property type="match status" value="1"/>
</dbReference>
<dbReference type="GeneID" id="94287068"/>
<dbReference type="KEGG" id="phet:94287068"/>
<evidence type="ECO:0000313" key="1">
    <source>
        <dbReference type="EMBL" id="KAG5490820.1"/>
    </source>
</evidence>
<name>A0A836L1I2_9TRYP</name>
<evidence type="ECO:0000313" key="2">
    <source>
        <dbReference type="Proteomes" id="UP000674318"/>
    </source>
</evidence>
<dbReference type="GO" id="GO:0008541">
    <property type="term" value="C:proteasome regulatory particle, lid subcomplex"/>
    <property type="evidence" value="ECO:0007669"/>
    <property type="project" value="TreeGrafter"/>
</dbReference>
<comment type="caution">
    <text evidence="1">The sequence shown here is derived from an EMBL/GenBank/DDBJ whole genome shotgun (WGS) entry which is preliminary data.</text>
</comment>
<dbReference type="RefSeq" id="XP_067753148.1">
    <property type="nucleotide sequence ID" value="XM_067896991.1"/>
</dbReference>
<evidence type="ECO:0008006" key="3">
    <source>
        <dbReference type="Google" id="ProtNLM"/>
    </source>
</evidence>
<dbReference type="Proteomes" id="UP000674318">
    <property type="component" value="Unassembled WGS sequence"/>
</dbReference>
<accession>A0A836L1I2</accession>
<dbReference type="GO" id="GO:0005737">
    <property type="term" value="C:cytoplasm"/>
    <property type="evidence" value="ECO:0007669"/>
    <property type="project" value="TreeGrafter"/>
</dbReference>
<gene>
    <name evidence="1" type="ORF">JKF63_00942</name>
</gene>
<organism evidence="1 2">
    <name type="scientific">Porcisia hertigi</name>
    <dbReference type="NCBI Taxonomy" id="2761500"/>
    <lineage>
        <taxon>Eukaryota</taxon>
        <taxon>Discoba</taxon>
        <taxon>Euglenozoa</taxon>
        <taxon>Kinetoplastea</taxon>
        <taxon>Metakinetoplastina</taxon>
        <taxon>Trypanosomatida</taxon>
        <taxon>Trypanosomatidae</taxon>
        <taxon>Leishmaniinae</taxon>
        <taxon>Porcisia</taxon>
    </lineage>
</organism>
<dbReference type="InterPro" id="IPR040134">
    <property type="entry name" value="PSMD12/CSN4"/>
</dbReference>
<dbReference type="EMBL" id="JAFJZO010000036">
    <property type="protein sequence ID" value="KAG5490820.1"/>
    <property type="molecule type" value="Genomic_DNA"/>
</dbReference>
<keyword evidence="2" id="KW-1185">Reference proteome</keyword>
<dbReference type="OrthoDB" id="272244at2759"/>